<name>X1ER50_9ZZZZ</name>
<feature type="non-terminal residue" evidence="2">
    <location>
        <position position="1"/>
    </location>
</feature>
<sequence length="123" mass="13507">IGKSFDEIEVPAAQPTHLKVGDAGAGEIARINFPRKFGFIRVDGGGELFFHETKMKRGHLHELNPGDRAKFTIGKNQEGLTAENVEMAYYCLPQIGLDCSEQRVKCQTNDAKSHEMPPAPTPG</sequence>
<gene>
    <name evidence="2" type="ORF">S01H4_54155</name>
</gene>
<dbReference type="PROSITE" id="PS00352">
    <property type="entry name" value="CSD_1"/>
    <property type="match status" value="1"/>
</dbReference>
<organism evidence="2">
    <name type="scientific">marine sediment metagenome</name>
    <dbReference type="NCBI Taxonomy" id="412755"/>
    <lineage>
        <taxon>unclassified sequences</taxon>
        <taxon>metagenomes</taxon>
        <taxon>ecological metagenomes</taxon>
    </lineage>
</organism>
<dbReference type="GO" id="GO:0003676">
    <property type="term" value="F:nucleic acid binding"/>
    <property type="evidence" value="ECO:0007669"/>
    <property type="project" value="InterPro"/>
</dbReference>
<dbReference type="SUPFAM" id="SSF50249">
    <property type="entry name" value="Nucleic acid-binding proteins"/>
    <property type="match status" value="1"/>
</dbReference>
<dbReference type="InterPro" id="IPR002059">
    <property type="entry name" value="CSP_DNA-bd"/>
</dbReference>
<dbReference type="PROSITE" id="PS51857">
    <property type="entry name" value="CSD_2"/>
    <property type="match status" value="1"/>
</dbReference>
<reference evidence="2" key="1">
    <citation type="journal article" date="2014" name="Front. Microbiol.">
        <title>High frequency of phylogenetically diverse reductive dehalogenase-homologous genes in deep subseafloor sedimentary metagenomes.</title>
        <authorList>
            <person name="Kawai M."/>
            <person name="Futagami T."/>
            <person name="Toyoda A."/>
            <person name="Takaki Y."/>
            <person name="Nishi S."/>
            <person name="Hori S."/>
            <person name="Arai W."/>
            <person name="Tsubouchi T."/>
            <person name="Morono Y."/>
            <person name="Uchiyama I."/>
            <person name="Ito T."/>
            <person name="Fujiyama A."/>
            <person name="Inagaki F."/>
            <person name="Takami H."/>
        </authorList>
    </citation>
    <scope>NUCLEOTIDE SEQUENCE</scope>
    <source>
        <strain evidence="2">Expedition CK06-06</strain>
    </source>
</reference>
<evidence type="ECO:0000313" key="2">
    <source>
        <dbReference type="EMBL" id="GAH11108.1"/>
    </source>
</evidence>
<comment type="caution">
    <text evidence="2">The sequence shown here is derived from an EMBL/GenBank/DDBJ whole genome shotgun (WGS) entry which is preliminary data.</text>
</comment>
<protein>
    <recommendedName>
        <fullName evidence="1">CSD domain-containing protein</fullName>
    </recommendedName>
</protein>
<dbReference type="Gene3D" id="2.40.50.140">
    <property type="entry name" value="Nucleic acid-binding proteins"/>
    <property type="match status" value="1"/>
</dbReference>
<dbReference type="InterPro" id="IPR019844">
    <property type="entry name" value="CSD_CS"/>
</dbReference>
<proteinExistence type="predicted"/>
<dbReference type="InterPro" id="IPR012340">
    <property type="entry name" value="NA-bd_OB-fold"/>
</dbReference>
<dbReference type="EMBL" id="BART01031141">
    <property type="protein sequence ID" value="GAH11108.1"/>
    <property type="molecule type" value="Genomic_DNA"/>
</dbReference>
<dbReference type="AlphaFoldDB" id="X1ER50"/>
<evidence type="ECO:0000259" key="1">
    <source>
        <dbReference type="PROSITE" id="PS51857"/>
    </source>
</evidence>
<dbReference type="Pfam" id="PF00313">
    <property type="entry name" value="CSD"/>
    <property type="match status" value="1"/>
</dbReference>
<feature type="domain" description="CSD" evidence="1">
    <location>
        <begin position="23"/>
        <end position="87"/>
    </location>
</feature>
<accession>X1ER50</accession>